<accession>A0A7X4HIY5</accession>
<reference evidence="7 8" key="1">
    <citation type="submission" date="2019-12" db="EMBL/GenBank/DDBJ databases">
        <title>Novel species isolated from a subtropical stream in China.</title>
        <authorList>
            <person name="Lu H."/>
        </authorList>
    </citation>
    <scope>NUCLEOTIDE SEQUENCE [LARGE SCALE GENOMIC DNA]</scope>
    <source>
        <strain evidence="7 8">FT127W</strain>
    </source>
</reference>
<dbReference type="PROSITE" id="PS00108">
    <property type="entry name" value="PROTEIN_KINASE_ST"/>
    <property type="match status" value="1"/>
</dbReference>
<proteinExistence type="predicted"/>
<evidence type="ECO:0000256" key="3">
    <source>
        <dbReference type="ARBA" id="ARBA00022741"/>
    </source>
</evidence>
<evidence type="ECO:0000256" key="4">
    <source>
        <dbReference type="ARBA" id="ARBA00022777"/>
    </source>
</evidence>
<protein>
    <recommendedName>
        <fullName evidence="1">non-specific serine/threonine protein kinase</fullName>
        <ecNumber evidence="1">2.7.11.1</ecNumber>
    </recommendedName>
</protein>
<dbReference type="Pfam" id="PF00069">
    <property type="entry name" value="Pkinase"/>
    <property type="match status" value="1"/>
</dbReference>
<dbReference type="EMBL" id="WWCU01000052">
    <property type="protein sequence ID" value="MYN11030.1"/>
    <property type="molecule type" value="Genomic_DNA"/>
</dbReference>
<dbReference type="SMART" id="SM00220">
    <property type="entry name" value="S_TKc"/>
    <property type="match status" value="1"/>
</dbReference>
<evidence type="ECO:0000313" key="8">
    <source>
        <dbReference type="Proteomes" id="UP000450676"/>
    </source>
</evidence>
<gene>
    <name evidence="7" type="ORF">GTP77_27300</name>
</gene>
<keyword evidence="2" id="KW-0808">Transferase</keyword>
<evidence type="ECO:0000256" key="1">
    <source>
        <dbReference type="ARBA" id="ARBA00012513"/>
    </source>
</evidence>
<dbReference type="Proteomes" id="UP000450676">
    <property type="component" value="Unassembled WGS sequence"/>
</dbReference>
<keyword evidence="3" id="KW-0547">Nucleotide-binding</keyword>
<comment type="caution">
    <text evidence="7">The sequence shown here is derived from an EMBL/GenBank/DDBJ whole genome shotgun (WGS) entry which is preliminary data.</text>
</comment>
<keyword evidence="5" id="KW-0067">ATP-binding</keyword>
<dbReference type="CDD" id="cd14014">
    <property type="entry name" value="STKc_PknB_like"/>
    <property type="match status" value="1"/>
</dbReference>
<dbReference type="PANTHER" id="PTHR43671:SF13">
    <property type="entry name" value="SERINE_THREONINE-PROTEIN KINASE NEK2"/>
    <property type="match status" value="1"/>
</dbReference>
<keyword evidence="4 7" id="KW-0418">Kinase</keyword>
<organism evidence="7 8">
    <name type="scientific">Pseudoduganella aquatica</name>
    <dbReference type="NCBI Taxonomy" id="2660641"/>
    <lineage>
        <taxon>Bacteria</taxon>
        <taxon>Pseudomonadati</taxon>
        <taxon>Pseudomonadota</taxon>
        <taxon>Betaproteobacteria</taxon>
        <taxon>Burkholderiales</taxon>
        <taxon>Oxalobacteraceae</taxon>
        <taxon>Telluria group</taxon>
        <taxon>Pseudoduganella</taxon>
    </lineage>
</organism>
<dbReference type="AlphaFoldDB" id="A0A7X4HIY5"/>
<evidence type="ECO:0000259" key="6">
    <source>
        <dbReference type="PROSITE" id="PS50011"/>
    </source>
</evidence>
<dbReference type="Gene3D" id="1.10.510.10">
    <property type="entry name" value="Transferase(Phosphotransferase) domain 1"/>
    <property type="match status" value="1"/>
</dbReference>
<dbReference type="PROSITE" id="PS50011">
    <property type="entry name" value="PROTEIN_KINASE_DOM"/>
    <property type="match status" value="1"/>
</dbReference>
<evidence type="ECO:0000313" key="7">
    <source>
        <dbReference type="EMBL" id="MYN11030.1"/>
    </source>
</evidence>
<dbReference type="InterPro" id="IPR000719">
    <property type="entry name" value="Prot_kinase_dom"/>
</dbReference>
<feature type="domain" description="Protein kinase" evidence="6">
    <location>
        <begin position="1"/>
        <end position="236"/>
    </location>
</feature>
<name>A0A7X4HIY5_9BURK</name>
<dbReference type="PANTHER" id="PTHR43671">
    <property type="entry name" value="SERINE/THREONINE-PROTEIN KINASE NEK"/>
    <property type="match status" value="1"/>
</dbReference>
<dbReference type="SUPFAM" id="SSF56112">
    <property type="entry name" value="Protein kinase-like (PK-like)"/>
    <property type="match status" value="1"/>
</dbReference>
<sequence>MQINIGSVLPGRAGGYVLRRALAPGVWLAGAPDGAQVALKLAAAPLFPPPGLRHTRIVAVLEAAPGFTVMEYMAGPALSALLQEGPLPAARAVAWMAQMLEGLEYAHGAGVVHRDIKPSNLLLDAGGALKISDFGLAGKAGAASAHGTPGYMAPEQMRGQADPRSDLFAAAVVLYQMLAGRRPFEGTPFQMMQQVLIGAPPPLPPALARFQAVIGRGLAKAPSGRFQHASEFLAALDTAA</sequence>
<evidence type="ECO:0000256" key="5">
    <source>
        <dbReference type="ARBA" id="ARBA00022840"/>
    </source>
</evidence>
<dbReference type="EC" id="2.7.11.1" evidence="1"/>
<dbReference type="InterPro" id="IPR008271">
    <property type="entry name" value="Ser/Thr_kinase_AS"/>
</dbReference>
<evidence type="ECO:0000256" key="2">
    <source>
        <dbReference type="ARBA" id="ARBA00022679"/>
    </source>
</evidence>
<dbReference type="InterPro" id="IPR050660">
    <property type="entry name" value="NEK_Ser/Thr_kinase"/>
</dbReference>
<dbReference type="RefSeq" id="WP_161075308.1">
    <property type="nucleotide sequence ID" value="NZ_WWCU01000052.1"/>
</dbReference>
<dbReference type="GO" id="GO:0004674">
    <property type="term" value="F:protein serine/threonine kinase activity"/>
    <property type="evidence" value="ECO:0007669"/>
    <property type="project" value="UniProtKB-EC"/>
</dbReference>
<dbReference type="InterPro" id="IPR011009">
    <property type="entry name" value="Kinase-like_dom_sf"/>
</dbReference>
<keyword evidence="8" id="KW-1185">Reference proteome</keyword>
<dbReference type="GO" id="GO:0005524">
    <property type="term" value="F:ATP binding"/>
    <property type="evidence" value="ECO:0007669"/>
    <property type="project" value="UniProtKB-KW"/>
</dbReference>